<dbReference type="InterPro" id="IPR009006">
    <property type="entry name" value="Ala_racemase/Decarboxylase_C"/>
</dbReference>
<dbReference type="Gene3D" id="3.40.1190.10">
    <property type="entry name" value="Mur-like, catalytic domain"/>
    <property type="match status" value="1"/>
</dbReference>
<dbReference type="SUPFAM" id="SSF53623">
    <property type="entry name" value="MurD-like peptide ligases, catalytic domain"/>
    <property type="match status" value="1"/>
</dbReference>
<keyword evidence="6 7" id="KW-0413">Isomerase</keyword>
<protein>
    <recommendedName>
        <fullName evidence="7">Alanine racemase</fullName>
        <ecNumber evidence="7">5.1.1.1</ecNumber>
    </recommendedName>
</protein>
<feature type="active site" description="Proton acceptor; specific for D-alanine" evidence="7">
    <location>
        <position position="495"/>
    </location>
</feature>
<accession>A0ABV9K784</accession>
<dbReference type="EC" id="5.1.1.1" evidence="7"/>
<evidence type="ECO:0000313" key="10">
    <source>
        <dbReference type="Proteomes" id="UP001596020"/>
    </source>
</evidence>
<comment type="similarity">
    <text evidence="7">Belongs to the alanine racemase family.</text>
</comment>
<organism evidence="9 10">
    <name type="scientific">Falsiporphyromonas endometrii</name>
    <dbReference type="NCBI Taxonomy" id="1387297"/>
    <lineage>
        <taxon>Bacteria</taxon>
        <taxon>Pseudomonadati</taxon>
        <taxon>Bacteroidota</taxon>
        <taxon>Bacteroidia</taxon>
        <taxon>Bacteroidales</taxon>
        <taxon>Porphyromonadaceae</taxon>
        <taxon>Falsiporphyromonas</taxon>
    </lineage>
</organism>
<feature type="active site" description="Proton acceptor; specific for L-alanine" evidence="7">
    <location>
        <position position="719"/>
    </location>
</feature>
<dbReference type="CDD" id="cd00430">
    <property type="entry name" value="PLPDE_III_AR"/>
    <property type="match status" value="1"/>
</dbReference>
<proteinExistence type="inferred from homology"/>
<dbReference type="InterPro" id="IPR051046">
    <property type="entry name" value="MurCDEF_CellWall_CoF430Synth"/>
</dbReference>
<dbReference type="Proteomes" id="UP001596020">
    <property type="component" value="Unassembled WGS sequence"/>
</dbReference>
<dbReference type="NCBIfam" id="NF008897">
    <property type="entry name" value="PRK11930.1"/>
    <property type="match status" value="1"/>
</dbReference>
<feature type="binding site" evidence="7">
    <location>
        <position position="768"/>
    </location>
    <ligand>
        <name>substrate</name>
    </ligand>
</feature>
<dbReference type="InterPro" id="IPR029066">
    <property type="entry name" value="PLP-binding_barrel"/>
</dbReference>
<dbReference type="SUPFAM" id="SSF50621">
    <property type="entry name" value="Alanine racemase C-terminal domain-like"/>
    <property type="match status" value="1"/>
</dbReference>
<feature type="modified residue" description="N6-(pyridoxal phosphate)lysine" evidence="7">
    <location>
        <position position="495"/>
    </location>
</feature>
<dbReference type="SMART" id="SM01005">
    <property type="entry name" value="Ala_racemase_C"/>
    <property type="match status" value="1"/>
</dbReference>
<keyword evidence="3" id="KW-0547">Nucleotide-binding</keyword>
<comment type="catalytic activity">
    <reaction evidence="7">
        <text>L-alanine = D-alanine</text>
        <dbReference type="Rhea" id="RHEA:20249"/>
        <dbReference type="ChEBI" id="CHEBI:57416"/>
        <dbReference type="ChEBI" id="CHEBI:57972"/>
        <dbReference type="EC" id="5.1.1.1"/>
    </reaction>
</comment>
<evidence type="ECO:0000259" key="8">
    <source>
        <dbReference type="SMART" id="SM01005"/>
    </source>
</evidence>
<dbReference type="PANTHER" id="PTHR43024">
    <property type="entry name" value="UDP-N-ACETYLMURAMOYL-TRIPEPTIDE--D-ALANYL-D-ALANINE LIGASE"/>
    <property type="match status" value="1"/>
</dbReference>
<dbReference type="InterPro" id="IPR036565">
    <property type="entry name" value="Mur-like_cat_sf"/>
</dbReference>
<dbReference type="GO" id="GO:0016874">
    <property type="term" value="F:ligase activity"/>
    <property type="evidence" value="ECO:0007669"/>
    <property type="project" value="UniProtKB-KW"/>
</dbReference>
<dbReference type="RefSeq" id="WP_380078213.1">
    <property type="nucleotide sequence ID" value="NZ_JBHSGO010000127.1"/>
</dbReference>
<keyword evidence="5 7" id="KW-0663">Pyridoxal phosphate</keyword>
<dbReference type="HAMAP" id="MF_01201">
    <property type="entry name" value="Ala_racemase"/>
    <property type="match status" value="1"/>
</dbReference>
<feature type="binding site" evidence="7">
    <location>
        <position position="593"/>
    </location>
    <ligand>
        <name>substrate</name>
    </ligand>
</feature>
<dbReference type="Gene3D" id="3.40.1390.10">
    <property type="entry name" value="MurE/MurF, N-terminal domain"/>
    <property type="match status" value="1"/>
</dbReference>
<name>A0ABV9K784_9PORP</name>
<evidence type="ECO:0000313" key="9">
    <source>
        <dbReference type="EMBL" id="MFC4665780.1"/>
    </source>
</evidence>
<dbReference type="InterPro" id="IPR011079">
    <property type="entry name" value="Ala_racemase_C"/>
</dbReference>
<evidence type="ECO:0000256" key="1">
    <source>
        <dbReference type="ARBA" id="ARBA00001933"/>
    </source>
</evidence>
<dbReference type="InterPro" id="IPR000821">
    <property type="entry name" value="Ala_racemase"/>
</dbReference>
<evidence type="ECO:0000256" key="2">
    <source>
        <dbReference type="ARBA" id="ARBA00022598"/>
    </source>
</evidence>
<dbReference type="InterPro" id="IPR001608">
    <property type="entry name" value="Ala_racemase_N"/>
</dbReference>
<dbReference type="SUPFAM" id="SSF53244">
    <property type="entry name" value="MurD-like peptide ligases, peptide-binding domain"/>
    <property type="match status" value="1"/>
</dbReference>
<dbReference type="NCBIfam" id="TIGR00492">
    <property type="entry name" value="alr"/>
    <property type="match status" value="1"/>
</dbReference>
<gene>
    <name evidence="9" type="ORF">ACFO3G_04025</name>
</gene>
<dbReference type="Gene3D" id="3.90.190.20">
    <property type="entry name" value="Mur ligase, C-terminal domain"/>
    <property type="match status" value="1"/>
</dbReference>
<evidence type="ECO:0000256" key="6">
    <source>
        <dbReference type="ARBA" id="ARBA00023235"/>
    </source>
</evidence>
<comment type="cofactor">
    <cofactor evidence="1 7">
        <name>pyridoxal 5'-phosphate</name>
        <dbReference type="ChEBI" id="CHEBI:597326"/>
    </cofactor>
</comment>
<dbReference type="Pfam" id="PF01168">
    <property type="entry name" value="Ala_racemase_N"/>
    <property type="match status" value="1"/>
</dbReference>
<keyword evidence="10" id="KW-1185">Reference proteome</keyword>
<comment type="caution">
    <text evidence="9">The sequence shown here is derived from an EMBL/GenBank/DDBJ whole genome shotgun (WGS) entry which is preliminary data.</text>
</comment>
<keyword evidence="2 9" id="KW-0436">Ligase</keyword>
<dbReference type="PANTHER" id="PTHR43024:SF1">
    <property type="entry name" value="UDP-N-ACETYLMURAMOYL-TRIPEPTIDE--D-ALANYL-D-ALANINE LIGASE"/>
    <property type="match status" value="1"/>
</dbReference>
<dbReference type="InterPro" id="IPR036615">
    <property type="entry name" value="Mur_ligase_C_dom_sf"/>
</dbReference>
<dbReference type="SUPFAM" id="SSF51419">
    <property type="entry name" value="PLP-binding barrel"/>
    <property type="match status" value="1"/>
</dbReference>
<keyword evidence="4" id="KW-0067">ATP-binding</keyword>
<dbReference type="InterPro" id="IPR035911">
    <property type="entry name" value="MurE/MurF_N"/>
</dbReference>
<dbReference type="PRINTS" id="PR00992">
    <property type="entry name" value="ALARACEMASE"/>
</dbReference>
<evidence type="ECO:0000256" key="4">
    <source>
        <dbReference type="ARBA" id="ARBA00022840"/>
    </source>
</evidence>
<dbReference type="SUPFAM" id="SSF63418">
    <property type="entry name" value="MurE/MurF N-terminal domain"/>
    <property type="match status" value="1"/>
</dbReference>
<dbReference type="EMBL" id="JBHSGO010000127">
    <property type="protein sequence ID" value="MFC4665780.1"/>
    <property type="molecule type" value="Genomic_DNA"/>
</dbReference>
<evidence type="ECO:0000256" key="7">
    <source>
        <dbReference type="HAMAP-Rule" id="MF_01201"/>
    </source>
</evidence>
<sequence length="826" mass="92533">METIKTIIKSVKAKDSLIKNECQIQALLTDSRSLTHPIDVLFIALCTRHGDGHKYIEELYKKGITNFLISKPIPGFAKKCPNANFIRVDDTLKALQDIAREHRKKFNNPVIGITGSNGKTIVKEFLNQLLRDDLQITRSPRSYNSQIGVPLSVWNLKPSDQLGIFEAGISKPGEMETLERIIKPTIGVITSIGSAHQENFSTLSEKIEEKLHLFVDSDCIVYNADDKQISAGVCNAGLDGRCIGWSRIDTSAPLFIQSIVSDEDTTDISFRYFGMEQTLKVPFTDKASIEDIIHCIAVILQFRPAVLSKKERFMQLDPVAMRLELKGGNSGNTVINDSYNNDFNALEIALDFQKRRARKADTRKVLVLSDILESGILPETLYESVAELLKECEIDQFIGVGKDLCKRKKLFADIPQTDFFESTPDLMESKVLDMISNSCILLKGARQFKFEQLCDKLSRQIHETTLEINLQAIANNTLFYKSKIKPTTKMVCMVKAQGYGVGSYELAKTLQSTHIDYLAVALADEGKELRERDIDLPIMVMNPERSTWRMLFDYRLEPEIFSFGILNEIIGRAAATGQHAYPIHIKIDSGMHRLGFGPDDIPKLGKILAAHPEVRAMSVFSHLAAADDPSLDEFTHNQIHKFEKASKELQSYLPYKPLMHILNTAGIERFSEYQFDMVRLGIGMYGCSPNKIEGLETVIKLRSTILQVKDIPAGEPIGYGCLGVHDKPVKIAILPIGYADGYRRQLGRGVGKVLIGDHLCPTIGNICMDTCMVDVTDVPNVTEGQKVTLFGDPRLTIEDLSSWVGTIPYELLAVLSTRVKRIYFKE</sequence>
<evidence type="ECO:0000256" key="3">
    <source>
        <dbReference type="ARBA" id="ARBA00022741"/>
    </source>
</evidence>
<dbReference type="Pfam" id="PF00842">
    <property type="entry name" value="Ala_racemase_C"/>
    <property type="match status" value="1"/>
</dbReference>
<feature type="domain" description="Alanine racemase C-terminal" evidence="8">
    <location>
        <begin position="698"/>
        <end position="824"/>
    </location>
</feature>
<dbReference type="Gene3D" id="3.20.20.10">
    <property type="entry name" value="Alanine racemase"/>
    <property type="match status" value="1"/>
</dbReference>
<dbReference type="Gene3D" id="2.40.37.10">
    <property type="entry name" value="Lyase, Ornithine Decarboxylase, Chain A, domain 1"/>
    <property type="match status" value="1"/>
</dbReference>
<comment type="function">
    <text evidence="7">Catalyzes the interconversion of L-alanine and D-alanine. May also act on other amino acids.</text>
</comment>
<reference evidence="10" key="1">
    <citation type="journal article" date="2019" name="Int. J. Syst. Evol. Microbiol.">
        <title>The Global Catalogue of Microorganisms (GCM) 10K type strain sequencing project: providing services to taxonomists for standard genome sequencing and annotation.</title>
        <authorList>
            <consortium name="The Broad Institute Genomics Platform"/>
            <consortium name="The Broad Institute Genome Sequencing Center for Infectious Disease"/>
            <person name="Wu L."/>
            <person name="Ma J."/>
        </authorList>
    </citation>
    <scope>NUCLEOTIDE SEQUENCE [LARGE SCALE GENOMIC DNA]</scope>
    <source>
        <strain evidence="10">CGMCC 4.7357</strain>
    </source>
</reference>
<dbReference type="InterPro" id="IPR013221">
    <property type="entry name" value="Mur_ligase_cen"/>
</dbReference>
<dbReference type="Pfam" id="PF08245">
    <property type="entry name" value="Mur_ligase_M"/>
    <property type="match status" value="1"/>
</dbReference>
<comment type="pathway">
    <text evidence="7">Amino-acid biosynthesis; D-alanine biosynthesis; D-alanine from L-alanine: step 1/1.</text>
</comment>
<evidence type="ECO:0000256" key="5">
    <source>
        <dbReference type="ARBA" id="ARBA00022898"/>
    </source>
</evidence>